<evidence type="ECO:0000313" key="1">
    <source>
        <dbReference type="EMBL" id="MCY4746194.1"/>
    </source>
</evidence>
<reference evidence="1" key="1">
    <citation type="submission" date="2022-08" db="EMBL/GenBank/DDBJ databases">
        <title>Genome sequencing of Pelomonas sp. UHG3.</title>
        <authorList>
            <person name="So Y."/>
        </authorList>
    </citation>
    <scope>NUCLEOTIDE SEQUENCE</scope>
    <source>
        <strain evidence="1">UHG3</strain>
    </source>
</reference>
<gene>
    <name evidence="1" type="ORF">NYO99_14500</name>
</gene>
<evidence type="ECO:0000313" key="2">
    <source>
        <dbReference type="Proteomes" id="UP001076464"/>
    </source>
</evidence>
<sequence>MKSLLSALAAAVLALPVSAQSPAESEARVIVRFKPQADSVRAKALSLRATRLEAREIAQTRATALGMRTGHALRAGLSLDERTHVVMARGMSAAQLVKRLAADAEVELVAVDGRRKRMAVPNDPLFGAAAVNPEGTANGIPSRTIDQWYLKAPSSTPGEVVSSVNAPGAWDLTAGLSSTTVVAVLDTGVRLDHPDLAGQFVAGYDMIGYGSPGSTSTAIANDGGGHDSDPSDPGDWVNQADIDGGQLGSGCDASDIGSGTSSWHGTRVSGIVAAKANNGQGLAGVGWGGSGQTGLLKVLPVRVLGKCGGYDSDIIAGMRWAAGLSLPGVPANTNRAKVLNLSLGGSGSCGTTGTGALYREAITAINATGATIVVAAGNSAGQAVGLPGNCPGVVSVAALRHVGTKVGFSSVGTAVTIAAPGGNCVNVGAGQPCLYPMVSTTNRGTTSPIANDEGYTNSNASVGTSFSAPVVSGIVGLMAAVRPSLTSTEATQILKATARPFPTSGGSAGTLACVAPGAAEQLECYCTTSTCGAGMVDAAAAVAAAKALNGTTVAIGQSPASGLTAGQTLTLTATPSGLPSGRTVASTAWVITDNGGIVSAFASGASTATATITPTGAGSFTVRADVTDNLGFVYSQTATVSVAAAPVTPTPTPTPTSSGGGGGGGSASLAWLASLLLAAFSLRKRPMRPALQRRP</sequence>
<proteinExistence type="predicted"/>
<accession>A0ACC6CCV8</accession>
<comment type="caution">
    <text evidence="1">The sequence shown here is derived from an EMBL/GenBank/DDBJ whole genome shotgun (WGS) entry which is preliminary data.</text>
</comment>
<dbReference type="Proteomes" id="UP001076464">
    <property type="component" value="Unassembled WGS sequence"/>
</dbReference>
<dbReference type="EMBL" id="JAPPUY010000003">
    <property type="protein sequence ID" value="MCY4746194.1"/>
    <property type="molecule type" value="Genomic_DNA"/>
</dbReference>
<organism evidence="1 2">
    <name type="scientific">Roseateles hydrophilus</name>
    <dbReference type="NCBI Taxonomy" id="2975054"/>
    <lineage>
        <taxon>Bacteria</taxon>
        <taxon>Pseudomonadati</taxon>
        <taxon>Pseudomonadota</taxon>
        <taxon>Betaproteobacteria</taxon>
        <taxon>Burkholderiales</taxon>
        <taxon>Sphaerotilaceae</taxon>
        <taxon>Roseateles</taxon>
    </lineage>
</organism>
<protein>
    <submittedName>
        <fullName evidence="1">S8 family serine peptidase</fullName>
    </submittedName>
</protein>
<name>A0ACC6CCV8_9BURK</name>
<keyword evidence="2" id="KW-1185">Reference proteome</keyword>